<feature type="signal peptide" evidence="1">
    <location>
        <begin position="1"/>
        <end position="25"/>
    </location>
</feature>
<comment type="caution">
    <text evidence="3">The sequence shown here is derived from an EMBL/GenBank/DDBJ whole genome shotgun (WGS) entry which is preliminary data.</text>
</comment>
<dbReference type="EMBL" id="AZAC01000056">
    <property type="protein sequence ID" value="KIX11350.1"/>
    <property type="molecule type" value="Genomic_DNA"/>
</dbReference>
<proteinExistence type="predicted"/>
<protein>
    <recommendedName>
        <fullName evidence="2">YMGG-like Gly-zipper domain-containing protein</fullName>
    </recommendedName>
</protein>
<gene>
    <name evidence="3" type="ORF">X474_23950</name>
</gene>
<dbReference type="RefSeq" id="WP_044351923.1">
    <property type="nucleotide sequence ID" value="NZ_AZAC01000056.1"/>
</dbReference>
<feature type="domain" description="YMGG-like Gly-zipper" evidence="2">
    <location>
        <begin position="37"/>
        <end position="77"/>
    </location>
</feature>
<dbReference type="Proteomes" id="UP000032233">
    <property type="component" value="Unassembled WGS sequence"/>
</dbReference>
<dbReference type="InterPro" id="IPR027367">
    <property type="entry name" value="Gly-zipper_YMGG"/>
</dbReference>
<keyword evidence="4" id="KW-1185">Reference proteome</keyword>
<dbReference type="Pfam" id="PF13441">
    <property type="entry name" value="Gly-zipper_YMGG"/>
    <property type="match status" value="1"/>
</dbReference>
<feature type="chain" id="PRO_5002261910" description="YMGG-like Gly-zipper domain-containing protein" evidence="1">
    <location>
        <begin position="26"/>
        <end position="138"/>
    </location>
</feature>
<reference evidence="3 4" key="1">
    <citation type="submission" date="2013-11" db="EMBL/GenBank/DDBJ databases">
        <title>Metagenomic analysis of a methanogenic consortium involved in long chain n-alkane degradation.</title>
        <authorList>
            <person name="Davidova I.A."/>
            <person name="Callaghan A.V."/>
            <person name="Wawrik B."/>
            <person name="Pruitt S."/>
            <person name="Marks C."/>
            <person name="Duncan K.E."/>
            <person name="Suflita J.M."/>
        </authorList>
    </citation>
    <scope>NUCLEOTIDE SEQUENCE [LARGE SCALE GENOMIC DNA]</scope>
    <source>
        <strain evidence="3 4">SPR</strain>
    </source>
</reference>
<accession>A0A0D2JPD4</accession>
<sequence length="138" mass="14241">MRKSGVNFIVLALLAAMALAVTGCASVQAPSRTAYESGAVGAGVGAVAGALLDDDNSWRGGVIGAGLGALLGGAVGEISNRAARQAAYSQQPVVYTNAPGTRRVVADNIGRRGNCHIVKEKFYEHGQLVRETQREVCD</sequence>
<keyword evidence="1" id="KW-0732">Signal</keyword>
<evidence type="ECO:0000313" key="4">
    <source>
        <dbReference type="Proteomes" id="UP000032233"/>
    </source>
</evidence>
<dbReference type="InParanoid" id="A0A0D2JPD4"/>
<evidence type="ECO:0000259" key="2">
    <source>
        <dbReference type="Pfam" id="PF13441"/>
    </source>
</evidence>
<dbReference type="STRING" id="1429043.X474_23950"/>
<evidence type="ECO:0000313" key="3">
    <source>
        <dbReference type="EMBL" id="KIX11350.1"/>
    </source>
</evidence>
<dbReference type="AlphaFoldDB" id="A0A0D2JPD4"/>
<dbReference type="OrthoDB" id="9808743at2"/>
<name>A0A0D2JPD4_9BACT</name>
<dbReference type="PROSITE" id="PS51257">
    <property type="entry name" value="PROKAR_LIPOPROTEIN"/>
    <property type="match status" value="1"/>
</dbReference>
<evidence type="ECO:0000256" key="1">
    <source>
        <dbReference type="SAM" id="SignalP"/>
    </source>
</evidence>
<organism evidence="3 4">
    <name type="scientific">Dethiosulfatarculus sandiegensis</name>
    <dbReference type="NCBI Taxonomy" id="1429043"/>
    <lineage>
        <taxon>Bacteria</taxon>
        <taxon>Pseudomonadati</taxon>
        <taxon>Thermodesulfobacteriota</taxon>
        <taxon>Desulfarculia</taxon>
        <taxon>Desulfarculales</taxon>
        <taxon>Desulfarculaceae</taxon>
        <taxon>Dethiosulfatarculus</taxon>
    </lineage>
</organism>